<evidence type="ECO:0000256" key="2">
    <source>
        <dbReference type="SAM" id="Phobius"/>
    </source>
</evidence>
<dbReference type="OrthoDB" id="2418255at2759"/>
<organism evidence="3 4">
    <name type="scientific">Lunasporangiospora selenospora</name>
    <dbReference type="NCBI Taxonomy" id="979761"/>
    <lineage>
        <taxon>Eukaryota</taxon>
        <taxon>Fungi</taxon>
        <taxon>Fungi incertae sedis</taxon>
        <taxon>Mucoromycota</taxon>
        <taxon>Mortierellomycotina</taxon>
        <taxon>Mortierellomycetes</taxon>
        <taxon>Mortierellales</taxon>
        <taxon>Mortierellaceae</taxon>
        <taxon>Lunasporangiospora</taxon>
    </lineage>
</organism>
<gene>
    <name evidence="3" type="ORF">BGW38_008632</name>
</gene>
<feature type="region of interest" description="Disordered" evidence="1">
    <location>
        <begin position="48"/>
        <end position="82"/>
    </location>
</feature>
<dbReference type="AlphaFoldDB" id="A0A9P6KIV5"/>
<keyword evidence="4" id="KW-1185">Reference proteome</keyword>
<proteinExistence type="predicted"/>
<name>A0A9P6KIV5_9FUNG</name>
<dbReference type="Proteomes" id="UP000780801">
    <property type="component" value="Unassembled WGS sequence"/>
</dbReference>
<keyword evidence="2" id="KW-0472">Membrane</keyword>
<evidence type="ECO:0000313" key="4">
    <source>
        <dbReference type="Proteomes" id="UP000780801"/>
    </source>
</evidence>
<feature type="region of interest" description="Disordered" evidence="1">
    <location>
        <begin position="159"/>
        <end position="191"/>
    </location>
</feature>
<reference evidence="3" key="1">
    <citation type="journal article" date="2020" name="Fungal Divers.">
        <title>Resolving the Mortierellaceae phylogeny through synthesis of multi-gene phylogenetics and phylogenomics.</title>
        <authorList>
            <person name="Vandepol N."/>
            <person name="Liber J."/>
            <person name="Desiro A."/>
            <person name="Na H."/>
            <person name="Kennedy M."/>
            <person name="Barry K."/>
            <person name="Grigoriev I.V."/>
            <person name="Miller A.N."/>
            <person name="O'Donnell K."/>
            <person name="Stajich J.E."/>
            <person name="Bonito G."/>
        </authorList>
    </citation>
    <scope>NUCLEOTIDE SEQUENCE</scope>
    <source>
        <strain evidence="3">KOD1015</strain>
    </source>
</reference>
<evidence type="ECO:0000256" key="1">
    <source>
        <dbReference type="SAM" id="MobiDB-lite"/>
    </source>
</evidence>
<keyword evidence="2" id="KW-1133">Transmembrane helix</keyword>
<feature type="transmembrane region" description="Helical" evidence="2">
    <location>
        <begin position="91"/>
        <end position="109"/>
    </location>
</feature>
<keyword evidence="2" id="KW-0812">Transmembrane</keyword>
<sequence length="191" mass="20011">MPAPTLTSIQWPPAKETHLIITVINGTPTTIPANQTANVSLFSGSNATLSSTRAPPTTVFGADPPPPFNASNNNTSDSEDGPSKSIVWRNWGIVIGVAIALVAIGGVVLKKYKSGRNKKQEPGNFVTVSEDDGEIDMGGSLSYPTGIQRNSVNLTTLVGHGGGTSNNTVRERRNSMGTQGSPKALDLDRLS</sequence>
<dbReference type="EMBL" id="JAABOA010000060">
    <property type="protein sequence ID" value="KAF9586195.1"/>
    <property type="molecule type" value="Genomic_DNA"/>
</dbReference>
<comment type="caution">
    <text evidence="3">The sequence shown here is derived from an EMBL/GenBank/DDBJ whole genome shotgun (WGS) entry which is preliminary data.</text>
</comment>
<evidence type="ECO:0000313" key="3">
    <source>
        <dbReference type="EMBL" id="KAF9586195.1"/>
    </source>
</evidence>
<accession>A0A9P6KIV5</accession>
<protein>
    <submittedName>
        <fullName evidence="3">Uncharacterized protein</fullName>
    </submittedName>
</protein>